<feature type="region of interest" description="Disordered" evidence="1">
    <location>
        <begin position="42"/>
        <end position="64"/>
    </location>
</feature>
<dbReference type="PANTHER" id="PTHR21037:SF2">
    <property type="entry name" value="SIMILAR TO NOVEL PROTEIN"/>
    <property type="match status" value="1"/>
</dbReference>
<feature type="compositionally biased region" description="Polar residues" evidence="1">
    <location>
        <begin position="45"/>
        <end position="63"/>
    </location>
</feature>
<proteinExistence type="predicted"/>
<dbReference type="Ensembl" id="ENSCCRT00010036113.1">
    <property type="protein sequence ID" value="ENSCCRP00010032932.1"/>
    <property type="gene ID" value="ENSCCRG00010013987.1"/>
</dbReference>
<dbReference type="AlphaFoldDB" id="A0A8C1JI05"/>
<feature type="chain" id="PRO_5034632804" evidence="2">
    <location>
        <begin position="16"/>
        <end position="155"/>
    </location>
</feature>
<evidence type="ECO:0000256" key="2">
    <source>
        <dbReference type="SAM" id="SignalP"/>
    </source>
</evidence>
<organism evidence="3 4">
    <name type="scientific">Cyprinus carpio</name>
    <name type="common">Common carp</name>
    <dbReference type="NCBI Taxonomy" id="7962"/>
    <lineage>
        <taxon>Eukaryota</taxon>
        <taxon>Metazoa</taxon>
        <taxon>Chordata</taxon>
        <taxon>Craniata</taxon>
        <taxon>Vertebrata</taxon>
        <taxon>Euteleostomi</taxon>
        <taxon>Actinopterygii</taxon>
        <taxon>Neopterygii</taxon>
        <taxon>Teleostei</taxon>
        <taxon>Ostariophysi</taxon>
        <taxon>Cypriniformes</taxon>
        <taxon>Cyprinidae</taxon>
        <taxon>Cyprininae</taxon>
        <taxon>Cyprinus</taxon>
    </lineage>
</organism>
<reference evidence="3" key="2">
    <citation type="submission" date="2025-09" db="UniProtKB">
        <authorList>
            <consortium name="Ensembl"/>
        </authorList>
    </citation>
    <scope>IDENTIFICATION</scope>
</reference>
<evidence type="ECO:0000313" key="4">
    <source>
        <dbReference type="Proteomes" id="UP000694427"/>
    </source>
</evidence>
<dbReference type="Pfam" id="PF17653">
    <property type="entry name" value="DUF5522"/>
    <property type="match status" value="1"/>
</dbReference>
<dbReference type="Proteomes" id="UP000694427">
    <property type="component" value="Unplaced"/>
</dbReference>
<feature type="signal peptide" evidence="2">
    <location>
        <begin position="1"/>
        <end position="15"/>
    </location>
</feature>
<sequence length="155" mass="17659">MLLLGLVRLLTLTRFKRSPTNIIMSNEAYNTRTPRLHCSAREIEPNSNSVDKNTPASPDTSTLSDEDRFIHKLHLDACKNQKRTYVDPITGYNVFTEFAHRKRGRCCGSACRHEFVCSSVRWIPQAGIFTVGIFIRLQAILILTAVNSDYMLPSW</sequence>
<dbReference type="PANTHER" id="PTHR21037">
    <property type="entry name" value="39S RIBOSOMAL PROTEIN L14, MITOCHONDRIAL"/>
    <property type="match status" value="1"/>
</dbReference>
<dbReference type="InterPro" id="IPR040807">
    <property type="entry name" value="DUF5522"/>
</dbReference>
<accession>A0A8C1JI05</accession>
<keyword evidence="2" id="KW-0732">Signal</keyword>
<evidence type="ECO:0000313" key="3">
    <source>
        <dbReference type="Ensembl" id="ENSCCRP00010032932.1"/>
    </source>
</evidence>
<reference evidence="3" key="1">
    <citation type="submission" date="2025-08" db="UniProtKB">
        <authorList>
            <consortium name="Ensembl"/>
        </authorList>
    </citation>
    <scope>IDENTIFICATION</scope>
</reference>
<protein>
    <submittedName>
        <fullName evidence="3">Uncharacterized protein</fullName>
    </submittedName>
</protein>
<name>A0A8C1JI05_CYPCA</name>
<keyword evidence="4" id="KW-1185">Reference proteome</keyword>
<evidence type="ECO:0000256" key="1">
    <source>
        <dbReference type="SAM" id="MobiDB-lite"/>
    </source>
</evidence>